<sequence length="391" mass="38998">MAVISTNIAANSAVRYLNMNSVDQSSSLSKLASGSRITKASDDAAGLAISTRISSDVTALTQAATNASHGTSILQTADGGASNISDMLQRMKALASQSVSGTVTDSERAYIDAEFSQLAEEIDGISESTRYNGASLLDGTSDFANGMVVVVGSNATSDTIKVTIDALTTSALDITAATDEAPASLIGSASGYDASGGDVSFTVNGTSVTLSTTGGTASDGVYTADDIATAINTALGTSTVSASVDATTGKLTLSNTATGSAAGITIAGTGSFDVADLGFDDTSSTGRDAGTTLSVATQDGAQAAIDVIDAAIDKVSSARANIGALESRFEFRSNTIATSIENLDAANSAIKDVDVASESATLAAAKVKTQASVAAAAQANQMPQELLKLLQ</sequence>
<dbReference type="GO" id="GO:0005576">
    <property type="term" value="C:extracellular region"/>
    <property type="evidence" value="ECO:0007669"/>
    <property type="project" value="UniProtKB-SubCell"/>
</dbReference>
<evidence type="ECO:0000313" key="7">
    <source>
        <dbReference type="Proteomes" id="UP000236919"/>
    </source>
</evidence>
<comment type="subcellular location">
    <subcellularLocation>
        <location evidence="3">Secreted</location>
    </subcellularLocation>
    <subcellularLocation>
        <location evidence="3">Bacterial flagellum</location>
    </subcellularLocation>
</comment>
<evidence type="ECO:0000313" key="6">
    <source>
        <dbReference type="EMBL" id="POR51884.1"/>
    </source>
</evidence>
<dbReference type="InterPro" id="IPR001492">
    <property type="entry name" value="Flagellin"/>
</dbReference>
<evidence type="ECO:0000259" key="4">
    <source>
        <dbReference type="Pfam" id="PF00669"/>
    </source>
</evidence>
<evidence type="ECO:0000259" key="5">
    <source>
        <dbReference type="Pfam" id="PF00700"/>
    </source>
</evidence>
<dbReference type="GO" id="GO:0005198">
    <property type="term" value="F:structural molecule activity"/>
    <property type="evidence" value="ECO:0007669"/>
    <property type="project" value="UniProtKB-UniRule"/>
</dbReference>
<keyword evidence="3" id="KW-0964">Secreted</keyword>
<gene>
    <name evidence="6" type="ORF">CYD53_106167</name>
</gene>
<dbReference type="Pfam" id="PF00669">
    <property type="entry name" value="Flagellin_N"/>
    <property type="match status" value="1"/>
</dbReference>
<comment type="function">
    <text evidence="3">Flagellin is the subunit protein which polymerizes to form the filaments of bacterial flagella.</text>
</comment>
<keyword evidence="2 3" id="KW-0975">Bacterial flagellum</keyword>
<feature type="domain" description="Flagellin C-terminal" evidence="5">
    <location>
        <begin position="305"/>
        <end position="390"/>
    </location>
</feature>
<accession>A0A2S4MAZ7</accession>
<protein>
    <recommendedName>
        <fullName evidence="3">Flagellin</fullName>
    </recommendedName>
</protein>
<dbReference type="InterPro" id="IPR046358">
    <property type="entry name" value="Flagellin_C"/>
</dbReference>
<comment type="caution">
    <text evidence="6">The sequence shown here is derived from an EMBL/GenBank/DDBJ whole genome shotgun (WGS) entry which is preliminary data.</text>
</comment>
<dbReference type="GO" id="GO:0009288">
    <property type="term" value="C:bacterial-type flagellum"/>
    <property type="evidence" value="ECO:0007669"/>
    <property type="project" value="UniProtKB-SubCell"/>
</dbReference>
<dbReference type="Pfam" id="PF00700">
    <property type="entry name" value="Flagellin_C"/>
    <property type="match status" value="1"/>
</dbReference>
<dbReference type="SUPFAM" id="SSF64518">
    <property type="entry name" value="Phase 1 flagellin"/>
    <property type="match status" value="1"/>
</dbReference>
<evidence type="ECO:0000256" key="2">
    <source>
        <dbReference type="ARBA" id="ARBA00023143"/>
    </source>
</evidence>
<comment type="similarity">
    <text evidence="1 3">Belongs to the bacterial flagellin family.</text>
</comment>
<dbReference type="EMBL" id="PQFZ01000006">
    <property type="protein sequence ID" value="POR51884.1"/>
    <property type="molecule type" value="Genomic_DNA"/>
</dbReference>
<dbReference type="Gene3D" id="6.10.10.10">
    <property type="entry name" value="Flagellar export chaperone, C-terminal domain"/>
    <property type="match status" value="1"/>
</dbReference>
<evidence type="ECO:0000256" key="3">
    <source>
        <dbReference type="RuleBase" id="RU362073"/>
    </source>
</evidence>
<keyword evidence="6" id="KW-0966">Cell projection</keyword>
<evidence type="ECO:0000256" key="1">
    <source>
        <dbReference type="ARBA" id="ARBA00005709"/>
    </source>
</evidence>
<dbReference type="InterPro" id="IPR042187">
    <property type="entry name" value="Flagellin_C_sub2"/>
</dbReference>
<name>A0A2S4MAZ7_9HYPH</name>
<dbReference type="AlphaFoldDB" id="A0A2S4MAZ7"/>
<proteinExistence type="inferred from homology"/>
<keyword evidence="6" id="KW-0969">Cilium</keyword>
<keyword evidence="7" id="KW-1185">Reference proteome</keyword>
<dbReference type="Gene3D" id="1.20.1330.10">
    <property type="entry name" value="f41 fragment of flagellin, N-terminal domain"/>
    <property type="match status" value="1"/>
</dbReference>
<dbReference type="Gene3D" id="3.30.70.2120">
    <property type="match status" value="1"/>
</dbReference>
<dbReference type="OrthoDB" id="9796789at2"/>
<organism evidence="6 7">
    <name type="scientific">Bosea psychrotolerans</name>
    <dbReference type="NCBI Taxonomy" id="1871628"/>
    <lineage>
        <taxon>Bacteria</taxon>
        <taxon>Pseudomonadati</taxon>
        <taxon>Pseudomonadota</taxon>
        <taxon>Alphaproteobacteria</taxon>
        <taxon>Hyphomicrobiales</taxon>
        <taxon>Boseaceae</taxon>
        <taxon>Bosea</taxon>
    </lineage>
</organism>
<dbReference type="PANTHER" id="PTHR42792:SF2">
    <property type="entry name" value="FLAGELLIN"/>
    <property type="match status" value="1"/>
</dbReference>
<dbReference type="PANTHER" id="PTHR42792">
    <property type="entry name" value="FLAGELLIN"/>
    <property type="match status" value="1"/>
</dbReference>
<keyword evidence="6" id="KW-0282">Flagellum</keyword>
<reference evidence="6 7" key="1">
    <citation type="submission" date="2018-01" db="EMBL/GenBank/DDBJ databases">
        <title>Genomic Encyclopedia of Type Strains, Phase III (KMG-III): the genomes of soil and plant-associated and newly described type strains.</title>
        <authorList>
            <person name="Whitman W."/>
        </authorList>
    </citation>
    <scope>NUCLEOTIDE SEQUENCE [LARGE SCALE GENOMIC DNA]</scope>
    <source>
        <strain evidence="6 7">1131</strain>
    </source>
</reference>
<dbReference type="Proteomes" id="UP000236919">
    <property type="component" value="Unassembled WGS sequence"/>
</dbReference>
<feature type="domain" description="Flagellin N-terminal" evidence="4">
    <location>
        <begin position="4"/>
        <end position="141"/>
    </location>
</feature>
<dbReference type="InterPro" id="IPR001029">
    <property type="entry name" value="Flagellin_N"/>
</dbReference>
<dbReference type="PRINTS" id="PR00207">
    <property type="entry name" value="FLAGELLIN"/>
</dbReference>